<keyword evidence="2" id="KW-1185">Reference proteome</keyword>
<dbReference type="RefSeq" id="XP_060363918.1">
    <property type="nucleotide sequence ID" value="XM_060508474.1"/>
</dbReference>
<proteinExistence type="predicted"/>
<dbReference type="Proteomes" id="UP001244207">
    <property type="component" value="Unassembled WGS sequence"/>
</dbReference>
<dbReference type="AlphaFoldDB" id="A0AAD8ULQ8"/>
<comment type="caution">
    <text evidence="1">The sequence shown here is derived from an EMBL/GenBank/DDBJ whole genome shotgun (WGS) entry which is preliminary data.</text>
</comment>
<sequence>MIPTADHFFFQSSKPTSLDSQPNSPHKFPKKVANWECESNEIPSPPVWPMAALRFSWDLA</sequence>
<organism evidence="1 2">
    <name type="scientific">Glomerella acutata</name>
    <name type="common">Colletotrichum acutatum</name>
    <dbReference type="NCBI Taxonomy" id="27357"/>
    <lineage>
        <taxon>Eukaryota</taxon>
        <taxon>Fungi</taxon>
        <taxon>Dikarya</taxon>
        <taxon>Ascomycota</taxon>
        <taxon>Pezizomycotina</taxon>
        <taxon>Sordariomycetes</taxon>
        <taxon>Hypocreomycetidae</taxon>
        <taxon>Glomerellales</taxon>
        <taxon>Glomerellaceae</taxon>
        <taxon>Colletotrichum</taxon>
        <taxon>Colletotrichum acutatum species complex</taxon>
    </lineage>
</organism>
<gene>
    <name evidence="1" type="ORF">BDZ83DRAFT_624938</name>
</gene>
<dbReference type="GeneID" id="85392373"/>
<name>A0AAD8ULQ8_GLOAC</name>
<dbReference type="EMBL" id="JAHMHS010000059">
    <property type="protein sequence ID" value="KAK1723863.1"/>
    <property type="molecule type" value="Genomic_DNA"/>
</dbReference>
<reference evidence="1" key="1">
    <citation type="submission" date="2021-12" db="EMBL/GenBank/DDBJ databases">
        <title>Comparative genomics, transcriptomics and evolutionary studies reveal genomic signatures of adaptation to plant cell wall in hemibiotrophic fungi.</title>
        <authorList>
            <consortium name="DOE Joint Genome Institute"/>
            <person name="Baroncelli R."/>
            <person name="Diaz J.F."/>
            <person name="Benocci T."/>
            <person name="Peng M."/>
            <person name="Battaglia E."/>
            <person name="Haridas S."/>
            <person name="Andreopoulos W."/>
            <person name="Labutti K."/>
            <person name="Pangilinan J."/>
            <person name="Floch G.L."/>
            <person name="Makela M.R."/>
            <person name="Henrissat B."/>
            <person name="Grigoriev I.V."/>
            <person name="Crouch J.A."/>
            <person name="De Vries R.P."/>
            <person name="Sukno S.A."/>
            <person name="Thon M.R."/>
        </authorList>
    </citation>
    <scope>NUCLEOTIDE SEQUENCE</scope>
    <source>
        <strain evidence="1">CBS 112980</strain>
    </source>
</reference>
<protein>
    <submittedName>
        <fullName evidence="1">Uncharacterized protein</fullName>
    </submittedName>
</protein>
<accession>A0AAD8ULQ8</accession>
<evidence type="ECO:0000313" key="2">
    <source>
        <dbReference type="Proteomes" id="UP001244207"/>
    </source>
</evidence>
<evidence type="ECO:0000313" key="1">
    <source>
        <dbReference type="EMBL" id="KAK1723863.1"/>
    </source>
</evidence>